<protein>
    <submittedName>
        <fullName evidence="1">Uncharacterized protein</fullName>
    </submittedName>
</protein>
<proteinExistence type="predicted"/>
<dbReference type="VEuPathDB" id="FungiDB:PV09_06105"/>
<dbReference type="EMBL" id="KN847548">
    <property type="protein sequence ID" value="KIW02668.1"/>
    <property type="molecule type" value="Genomic_DNA"/>
</dbReference>
<evidence type="ECO:0000313" key="2">
    <source>
        <dbReference type="Proteomes" id="UP000053259"/>
    </source>
</evidence>
<dbReference type="GeneID" id="27314078"/>
<sequence length="188" mass="21340">MEPRSPSAVRVFRLVDLRGRSAMMGVGWLLRWGRFRCVFRALLRVALQQPRRDNGCYENDGDAADDDPTNRTAAKSVRCERLKRSSKLWTTPAQTDWTTVIAAVLTFCEDIPFAVEPCEPAFVDGDCVTTETQSSLRVAQYMSTFVSRLSESACCHRFRIGFAWLSSVVIVWVETVPEQNVLENVERQ</sequence>
<dbReference type="InParanoid" id="A0A0D2A7E1"/>
<reference evidence="1 2" key="1">
    <citation type="submission" date="2015-01" db="EMBL/GenBank/DDBJ databases">
        <title>The Genome Sequence of Ochroconis gallopava CBS43764.</title>
        <authorList>
            <consortium name="The Broad Institute Genomics Platform"/>
            <person name="Cuomo C."/>
            <person name="de Hoog S."/>
            <person name="Gorbushina A."/>
            <person name="Stielow B."/>
            <person name="Teixiera M."/>
            <person name="Abouelleil A."/>
            <person name="Chapman S.B."/>
            <person name="Priest M."/>
            <person name="Young S.K."/>
            <person name="Wortman J."/>
            <person name="Nusbaum C."/>
            <person name="Birren B."/>
        </authorList>
    </citation>
    <scope>NUCLEOTIDE SEQUENCE [LARGE SCALE GENOMIC DNA]</scope>
    <source>
        <strain evidence="1 2">CBS 43764</strain>
    </source>
</reference>
<name>A0A0D2A7E1_9PEZI</name>
<dbReference type="RefSeq" id="XP_016212537.1">
    <property type="nucleotide sequence ID" value="XM_016359701.1"/>
</dbReference>
<gene>
    <name evidence="1" type="ORF">PV09_06105</name>
</gene>
<dbReference type="Proteomes" id="UP000053259">
    <property type="component" value="Unassembled WGS sequence"/>
</dbReference>
<dbReference type="AlphaFoldDB" id="A0A0D2A7E1"/>
<organism evidence="1 2">
    <name type="scientific">Verruconis gallopava</name>
    <dbReference type="NCBI Taxonomy" id="253628"/>
    <lineage>
        <taxon>Eukaryota</taxon>
        <taxon>Fungi</taxon>
        <taxon>Dikarya</taxon>
        <taxon>Ascomycota</taxon>
        <taxon>Pezizomycotina</taxon>
        <taxon>Dothideomycetes</taxon>
        <taxon>Pleosporomycetidae</taxon>
        <taxon>Venturiales</taxon>
        <taxon>Sympoventuriaceae</taxon>
        <taxon>Verruconis</taxon>
    </lineage>
</organism>
<dbReference type="HOGENOM" id="CLU_1442126_0_0_1"/>
<accession>A0A0D2A7E1</accession>
<evidence type="ECO:0000313" key="1">
    <source>
        <dbReference type="EMBL" id="KIW02668.1"/>
    </source>
</evidence>
<keyword evidence="2" id="KW-1185">Reference proteome</keyword>